<evidence type="ECO:0000313" key="2">
    <source>
        <dbReference type="Proteomes" id="UP000887578"/>
    </source>
</evidence>
<evidence type="ECO:0000256" key="1">
    <source>
        <dbReference type="SAM" id="MobiDB-lite"/>
    </source>
</evidence>
<feature type="compositionally biased region" description="Basic and acidic residues" evidence="1">
    <location>
        <begin position="416"/>
        <end position="429"/>
    </location>
</feature>
<name>A0A914P755_9BILA</name>
<dbReference type="AlphaFoldDB" id="A0A914P755"/>
<evidence type="ECO:0000313" key="3">
    <source>
        <dbReference type="WBParaSite" id="PDA_v2.g13803.t1"/>
    </source>
</evidence>
<feature type="region of interest" description="Disordered" evidence="1">
    <location>
        <begin position="1"/>
        <end position="470"/>
    </location>
</feature>
<feature type="compositionally biased region" description="Basic residues" evidence="1">
    <location>
        <begin position="401"/>
        <end position="415"/>
    </location>
</feature>
<protein>
    <submittedName>
        <fullName evidence="3">Uncharacterized protein</fullName>
    </submittedName>
</protein>
<feature type="compositionally biased region" description="Polar residues" evidence="1">
    <location>
        <begin position="141"/>
        <end position="158"/>
    </location>
</feature>
<sequence length="470" mass="53179">MSDGDNENIPVLPEKQSEENGENVLNTSFENEDENVGEDSLIRSFEKQESDDEDNLIRSFEKQESDDEDDLIRSFETQNEEDEQVKPMESIPEVTEPFPSPPKRLSSPPKRSLYKTPSPETSMEAPDHGIRKSPRLRSANVEEQSQPAKSVVSISKVTETVPASPLKRAIRKTPSRESSMEAPEVGNRKSPRSRKTSVSIEERPQAAKLMEPIPEVTEHFQASPRKRSVRKTPSRESSIDAPEVGRRKSPRSKKSSVNVEDKLQPAKLMEPIPEVTEHFPASPRKRPVRKTSSRESSMEAPDISSRKSPRSRKSSVNVEDKLQPAKSMEPIPEVTEHFPASPRKRPVRKTPSRESSMDAPEVGRRKSPRKSSISVEQAKPMEPITEVSEVLSSFTEEWRQKNRRPPLTKRVIRKTPSRESSMEAPDLRKSPRLRKSSSNVEERSQPVASMESIAEVSETPNRTRGRPKKH</sequence>
<dbReference type="WBParaSite" id="PDA_v2.g13803.t1">
    <property type="protein sequence ID" value="PDA_v2.g13803.t1"/>
    <property type="gene ID" value="PDA_v2.g13803"/>
</dbReference>
<feature type="compositionally biased region" description="Basic and acidic residues" evidence="1">
    <location>
        <begin position="233"/>
        <end position="246"/>
    </location>
</feature>
<feature type="compositionally biased region" description="Basic and acidic residues" evidence="1">
    <location>
        <begin position="351"/>
        <end position="364"/>
    </location>
</feature>
<dbReference type="Proteomes" id="UP000887578">
    <property type="component" value="Unplaced"/>
</dbReference>
<proteinExistence type="predicted"/>
<accession>A0A914P755</accession>
<organism evidence="2 3">
    <name type="scientific">Panagrolaimus davidi</name>
    <dbReference type="NCBI Taxonomy" id="227884"/>
    <lineage>
        <taxon>Eukaryota</taxon>
        <taxon>Metazoa</taxon>
        <taxon>Ecdysozoa</taxon>
        <taxon>Nematoda</taxon>
        <taxon>Chromadorea</taxon>
        <taxon>Rhabditida</taxon>
        <taxon>Tylenchina</taxon>
        <taxon>Panagrolaimomorpha</taxon>
        <taxon>Panagrolaimoidea</taxon>
        <taxon>Panagrolaimidae</taxon>
        <taxon>Panagrolaimus</taxon>
    </lineage>
</organism>
<keyword evidence="2" id="KW-1185">Reference proteome</keyword>
<reference evidence="3" key="1">
    <citation type="submission" date="2022-11" db="UniProtKB">
        <authorList>
            <consortium name="WormBaseParasite"/>
        </authorList>
    </citation>
    <scope>IDENTIFICATION</scope>
</reference>